<dbReference type="GO" id="GO:0005886">
    <property type="term" value="C:plasma membrane"/>
    <property type="evidence" value="ECO:0007669"/>
    <property type="project" value="UniProtKB-SubCell"/>
</dbReference>
<reference evidence="9" key="1">
    <citation type="submission" date="2016-10" db="EMBL/GenBank/DDBJ databases">
        <authorList>
            <person name="de Groot N.N."/>
        </authorList>
    </citation>
    <scope>NUCLEOTIDE SEQUENCE</scope>
</reference>
<evidence type="ECO:0000259" key="8">
    <source>
        <dbReference type="Pfam" id="PF02706"/>
    </source>
</evidence>
<dbReference type="PANTHER" id="PTHR32309:SF13">
    <property type="entry name" value="FERRIC ENTEROBACTIN TRANSPORT PROTEIN FEPE"/>
    <property type="match status" value="1"/>
</dbReference>
<dbReference type="AlphaFoldDB" id="A0A1W1BHQ2"/>
<evidence type="ECO:0000256" key="5">
    <source>
        <dbReference type="ARBA" id="ARBA00023136"/>
    </source>
</evidence>
<evidence type="ECO:0000256" key="1">
    <source>
        <dbReference type="ARBA" id="ARBA00004651"/>
    </source>
</evidence>
<proteinExistence type="predicted"/>
<keyword evidence="2" id="KW-1003">Cell membrane</keyword>
<dbReference type="InterPro" id="IPR050445">
    <property type="entry name" value="Bact_polysacc_biosynth/exp"/>
</dbReference>
<keyword evidence="4 7" id="KW-1133">Transmembrane helix</keyword>
<feature type="transmembrane region" description="Helical" evidence="7">
    <location>
        <begin position="23"/>
        <end position="41"/>
    </location>
</feature>
<evidence type="ECO:0000256" key="4">
    <source>
        <dbReference type="ARBA" id="ARBA00022989"/>
    </source>
</evidence>
<dbReference type="InterPro" id="IPR003856">
    <property type="entry name" value="LPS_length_determ_N"/>
</dbReference>
<dbReference type="GO" id="GO:0004713">
    <property type="term" value="F:protein tyrosine kinase activity"/>
    <property type="evidence" value="ECO:0007669"/>
    <property type="project" value="TreeGrafter"/>
</dbReference>
<feature type="domain" description="Polysaccharide chain length determinant N-terminal" evidence="8">
    <location>
        <begin position="10"/>
        <end position="67"/>
    </location>
</feature>
<comment type="subcellular location">
    <subcellularLocation>
        <location evidence="1">Cell membrane</location>
        <topology evidence="1">Multi-pass membrane protein</topology>
    </subcellularLocation>
</comment>
<organism evidence="9">
    <name type="scientific">hydrothermal vent metagenome</name>
    <dbReference type="NCBI Taxonomy" id="652676"/>
    <lineage>
        <taxon>unclassified sequences</taxon>
        <taxon>metagenomes</taxon>
        <taxon>ecological metagenomes</taxon>
    </lineage>
</organism>
<evidence type="ECO:0000256" key="2">
    <source>
        <dbReference type="ARBA" id="ARBA00022475"/>
    </source>
</evidence>
<accession>A0A1W1BHQ2</accession>
<protein>
    <submittedName>
        <fullName evidence="9">Chain length determinant protein</fullName>
    </submittedName>
</protein>
<dbReference type="EMBL" id="FPHG01000018">
    <property type="protein sequence ID" value="SFV53018.1"/>
    <property type="molecule type" value="Genomic_DNA"/>
</dbReference>
<sequence>MSDKIPKNEIDELLNTIIYYKKLIISVIIIFVSLAYIYAFFIQKTVYNANVLIQIAQNNTHIIENEESLVQILITKYQVDNHRDKPMPFISKVIKPKYSKGVIRIYADGYDKNSISELLNKKVQELNREHNLSVEAYIKDQKKIISNVMSNIEDMKNQKDNLMSQNSEMQNQLDKSSNCAYAVSILRNDNIIIELNKNILNQKNFLVALKTTLQPHRTFNTKIKGEIYLNPKTITPSKKLIIILGLVSGLLFSILLSFFLQFLRDRRD</sequence>
<keyword evidence="6" id="KW-0175">Coiled coil</keyword>
<keyword evidence="3 7" id="KW-0812">Transmembrane</keyword>
<evidence type="ECO:0000256" key="3">
    <source>
        <dbReference type="ARBA" id="ARBA00022692"/>
    </source>
</evidence>
<feature type="coiled-coil region" evidence="6">
    <location>
        <begin position="138"/>
        <end position="175"/>
    </location>
</feature>
<name>A0A1W1BHQ2_9ZZZZ</name>
<evidence type="ECO:0000256" key="6">
    <source>
        <dbReference type="SAM" id="Coils"/>
    </source>
</evidence>
<evidence type="ECO:0000256" key="7">
    <source>
        <dbReference type="SAM" id="Phobius"/>
    </source>
</evidence>
<evidence type="ECO:0000313" key="9">
    <source>
        <dbReference type="EMBL" id="SFV53018.1"/>
    </source>
</evidence>
<feature type="transmembrane region" description="Helical" evidence="7">
    <location>
        <begin position="240"/>
        <end position="263"/>
    </location>
</feature>
<gene>
    <name evidence="9" type="ORF">MNB_SV-9-828</name>
</gene>
<keyword evidence="5 7" id="KW-0472">Membrane</keyword>
<dbReference type="Pfam" id="PF02706">
    <property type="entry name" value="Wzz"/>
    <property type="match status" value="1"/>
</dbReference>
<dbReference type="PANTHER" id="PTHR32309">
    <property type="entry name" value="TYROSINE-PROTEIN KINASE"/>
    <property type="match status" value="1"/>
</dbReference>